<feature type="domain" description="Adenylosuccinate lyase PurB C-terminal" evidence="11">
    <location>
        <begin position="340"/>
        <end position="456"/>
    </location>
</feature>
<reference evidence="12 13" key="1">
    <citation type="journal article" date="2020" name="bioRxiv">
        <title>Metabolic contributions of an alphaproteobacterial endosymbiont in the apicomplexan Cardiosporidium cionae.</title>
        <authorList>
            <person name="Hunter E.S."/>
            <person name="Paight C.J."/>
            <person name="Lane C.E."/>
        </authorList>
    </citation>
    <scope>NUCLEOTIDE SEQUENCE [LARGE SCALE GENOMIC DNA]</scope>
    <source>
        <strain evidence="12">ESH_2018</strain>
    </source>
</reference>
<dbReference type="NCBIfam" id="NF006764">
    <property type="entry name" value="PRK09285.1"/>
    <property type="match status" value="1"/>
</dbReference>
<gene>
    <name evidence="12" type="primary">purB</name>
    <name evidence="12" type="ORF">IE077_001802</name>
</gene>
<dbReference type="EMBL" id="JADAQX010000155">
    <property type="protein sequence ID" value="KAF8821612.1"/>
    <property type="molecule type" value="Genomic_DNA"/>
</dbReference>
<sequence length="469" mass="53199">MSSNNQRTDAALEAISPLDGRYASKCEECRRYFSEYALIRHRVFVELQWYLLLAECPDIPQVGPFSNETIDVVKNLENVTLEQAQQVKNYEKITNHDVKAIEYYIKERLEETGLLELQKSKEFIHFCCTSEDINNLAYAKLLKNSMENLLRPAMISVVEKICELAVKYADVPLLSRTHGQAATPTTFGKEMANFAARMRRFIVRDVDQVEYLGKFNGAVGNFNAHLVAYPALNWPLIAKKFVEERLGLTYQMYSTQIECHDYIAELVDSICRFNTCLLDFNMDMWTYISRDHLLMQPVAGEVGSSTMPHKVNPIDFENSEGNLGLSNAVLKFLSGKLPISRLQRDLSDSTTLRNIGVGFTHAYLAYKSVLRGLGKIAVNAPNMATELDGNWAVLAEPIQTVMRKGGLPLPYEQLKDFTRGQHVDQHGMREFILKNCKELPEEDLARLLQLTPGNYIGMATVLAKEIGKY</sequence>
<keyword evidence="6 9" id="KW-0658">Purine biosynthesis</keyword>
<dbReference type="SUPFAM" id="SSF48557">
    <property type="entry name" value="L-aspartase-like"/>
    <property type="match status" value="1"/>
</dbReference>
<evidence type="ECO:0000259" key="10">
    <source>
        <dbReference type="Pfam" id="PF00206"/>
    </source>
</evidence>
<dbReference type="Gene3D" id="1.10.40.30">
    <property type="entry name" value="Fumarase/aspartase (C-terminal domain)"/>
    <property type="match status" value="1"/>
</dbReference>
<comment type="catalytic activity">
    <reaction evidence="9">
        <text>(2S)-2-[5-amino-1-(5-phospho-beta-D-ribosyl)imidazole-4-carboxamido]succinate = 5-amino-1-(5-phospho-beta-D-ribosyl)imidazole-4-carboxamide + fumarate</text>
        <dbReference type="Rhea" id="RHEA:23920"/>
        <dbReference type="ChEBI" id="CHEBI:29806"/>
        <dbReference type="ChEBI" id="CHEBI:58443"/>
        <dbReference type="ChEBI" id="CHEBI:58475"/>
        <dbReference type="EC" id="4.3.2.2"/>
    </reaction>
</comment>
<dbReference type="PANTHER" id="PTHR43411:SF1">
    <property type="entry name" value="ADENYLOSUCCINATE LYASE"/>
    <property type="match status" value="1"/>
</dbReference>
<dbReference type="PANTHER" id="PTHR43411">
    <property type="entry name" value="ADENYLOSUCCINATE LYASE"/>
    <property type="match status" value="1"/>
</dbReference>
<dbReference type="Pfam" id="PF08328">
    <property type="entry name" value="ASL_C"/>
    <property type="match status" value="1"/>
</dbReference>
<dbReference type="NCBIfam" id="TIGR00928">
    <property type="entry name" value="purB"/>
    <property type="match status" value="1"/>
</dbReference>
<evidence type="ECO:0000256" key="1">
    <source>
        <dbReference type="ARBA" id="ARBA00004706"/>
    </source>
</evidence>
<feature type="domain" description="Fumarate lyase N-terminal" evidence="10">
    <location>
        <begin position="21"/>
        <end position="321"/>
    </location>
</feature>
<dbReference type="Pfam" id="PF00206">
    <property type="entry name" value="Lyase_1"/>
    <property type="match status" value="1"/>
</dbReference>
<dbReference type="Gene3D" id="1.10.275.10">
    <property type="entry name" value="Fumarase/aspartase (N-terminal domain)"/>
    <property type="match status" value="1"/>
</dbReference>
<dbReference type="InterPro" id="IPR022761">
    <property type="entry name" value="Fumarate_lyase_N"/>
</dbReference>
<dbReference type="InterPro" id="IPR047136">
    <property type="entry name" value="PurB_bact"/>
</dbReference>
<comment type="caution">
    <text evidence="12">The sequence shown here is derived from an EMBL/GenBank/DDBJ whole genome shotgun (WGS) entry which is preliminary data.</text>
</comment>
<evidence type="ECO:0000256" key="3">
    <source>
        <dbReference type="ARBA" id="ARBA00008273"/>
    </source>
</evidence>
<dbReference type="InterPro" id="IPR013539">
    <property type="entry name" value="PurB_C"/>
</dbReference>
<dbReference type="InterPro" id="IPR020557">
    <property type="entry name" value="Fumarate_lyase_CS"/>
</dbReference>
<proteinExistence type="inferred from homology"/>
<evidence type="ECO:0000259" key="11">
    <source>
        <dbReference type="Pfam" id="PF08328"/>
    </source>
</evidence>
<evidence type="ECO:0000256" key="2">
    <source>
        <dbReference type="ARBA" id="ARBA00004734"/>
    </source>
</evidence>
<accession>A0ABQ7JC75</accession>
<organism evidence="12 13">
    <name type="scientific">Cardiosporidium cionae</name>
    <dbReference type="NCBI Taxonomy" id="476202"/>
    <lineage>
        <taxon>Eukaryota</taxon>
        <taxon>Sar</taxon>
        <taxon>Alveolata</taxon>
        <taxon>Apicomplexa</taxon>
        <taxon>Aconoidasida</taxon>
        <taxon>Nephromycida</taxon>
        <taxon>Cardiosporidium</taxon>
    </lineage>
</organism>
<dbReference type="GO" id="GO:0016829">
    <property type="term" value="F:lyase activity"/>
    <property type="evidence" value="ECO:0007669"/>
    <property type="project" value="UniProtKB-KW"/>
</dbReference>
<dbReference type="Proteomes" id="UP000823046">
    <property type="component" value="Unassembled WGS sequence"/>
</dbReference>
<dbReference type="Gene3D" id="1.20.200.10">
    <property type="entry name" value="Fumarase/aspartase (Central domain)"/>
    <property type="match status" value="1"/>
</dbReference>
<protein>
    <recommendedName>
        <fullName evidence="5 9">Adenylosuccinate lyase</fullName>
        <shortName evidence="9">ASL</shortName>
        <ecNumber evidence="4 9">4.3.2.2</ecNumber>
    </recommendedName>
    <alternativeName>
        <fullName evidence="8 9">Adenylosuccinase</fullName>
    </alternativeName>
</protein>
<evidence type="ECO:0000256" key="6">
    <source>
        <dbReference type="ARBA" id="ARBA00022755"/>
    </source>
</evidence>
<dbReference type="InterPro" id="IPR004769">
    <property type="entry name" value="Pur_lyase"/>
</dbReference>
<keyword evidence="13" id="KW-1185">Reference proteome</keyword>
<dbReference type="InterPro" id="IPR000362">
    <property type="entry name" value="Fumarate_lyase_fam"/>
</dbReference>
<name>A0ABQ7JC75_9APIC</name>
<evidence type="ECO:0000256" key="7">
    <source>
        <dbReference type="ARBA" id="ARBA00023239"/>
    </source>
</evidence>
<comment type="similarity">
    <text evidence="3 9">Belongs to the lyase 1 family. Adenylosuccinate lyase subfamily.</text>
</comment>
<dbReference type="InterPro" id="IPR024083">
    <property type="entry name" value="Fumarase/histidase_N"/>
</dbReference>
<evidence type="ECO:0000256" key="4">
    <source>
        <dbReference type="ARBA" id="ARBA00012339"/>
    </source>
</evidence>
<comment type="pathway">
    <text evidence="1 9">Purine metabolism; IMP biosynthesis via de novo pathway; 5-amino-1-(5-phospho-D-ribosyl)imidazole-4-carboxamide from 5-amino-1-(5-phospho-D-ribosyl)imidazole-4-carboxylate: step 2/2.</text>
</comment>
<evidence type="ECO:0000256" key="9">
    <source>
        <dbReference type="RuleBase" id="RU361172"/>
    </source>
</evidence>
<evidence type="ECO:0000256" key="5">
    <source>
        <dbReference type="ARBA" id="ARBA00017058"/>
    </source>
</evidence>
<keyword evidence="7 9" id="KW-0456">Lyase</keyword>
<comment type="pathway">
    <text evidence="2 9">Purine metabolism; AMP biosynthesis via de novo pathway; AMP from IMP: step 2/2.</text>
</comment>
<evidence type="ECO:0000256" key="8">
    <source>
        <dbReference type="ARBA" id="ARBA00030717"/>
    </source>
</evidence>
<evidence type="ECO:0000313" key="13">
    <source>
        <dbReference type="Proteomes" id="UP000823046"/>
    </source>
</evidence>
<dbReference type="PRINTS" id="PR00149">
    <property type="entry name" value="FUMRATELYASE"/>
</dbReference>
<dbReference type="PROSITE" id="PS00163">
    <property type="entry name" value="FUMARATE_LYASES"/>
    <property type="match status" value="1"/>
</dbReference>
<dbReference type="EC" id="4.3.2.2" evidence="4 9"/>
<dbReference type="InterPro" id="IPR008948">
    <property type="entry name" value="L-Aspartase-like"/>
</dbReference>
<evidence type="ECO:0000313" key="12">
    <source>
        <dbReference type="EMBL" id="KAF8821612.1"/>
    </source>
</evidence>
<comment type="catalytic activity">
    <reaction evidence="9">
        <text>N(6)-(1,2-dicarboxyethyl)-AMP = fumarate + AMP</text>
        <dbReference type="Rhea" id="RHEA:16853"/>
        <dbReference type="ChEBI" id="CHEBI:29806"/>
        <dbReference type="ChEBI" id="CHEBI:57567"/>
        <dbReference type="ChEBI" id="CHEBI:456215"/>
        <dbReference type="EC" id="4.3.2.2"/>
    </reaction>
</comment>